<dbReference type="InterPro" id="IPR000782">
    <property type="entry name" value="FAS1_domain"/>
</dbReference>
<dbReference type="GO" id="GO:0007155">
    <property type="term" value="P:cell adhesion"/>
    <property type="evidence" value="ECO:0007669"/>
    <property type="project" value="TreeGrafter"/>
</dbReference>
<keyword evidence="1" id="KW-0732">Signal</keyword>
<dbReference type="SUPFAM" id="SSF82153">
    <property type="entry name" value="FAS1 domain"/>
    <property type="match status" value="2"/>
</dbReference>
<dbReference type="SMART" id="SM00554">
    <property type="entry name" value="FAS1"/>
    <property type="match status" value="2"/>
</dbReference>
<dbReference type="GO" id="GO:0005615">
    <property type="term" value="C:extracellular space"/>
    <property type="evidence" value="ECO:0007669"/>
    <property type="project" value="TreeGrafter"/>
</dbReference>
<protein>
    <submittedName>
        <fullName evidence="3">POSTN protein</fullName>
    </submittedName>
</protein>
<dbReference type="GO" id="GO:0030198">
    <property type="term" value="P:extracellular matrix organization"/>
    <property type="evidence" value="ECO:0007669"/>
    <property type="project" value="TreeGrafter"/>
</dbReference>
<feature type="chain" id="PRO_5035430732" evidence="1">
    <location>
        <begin position="17"/>
        <end position="293"/>
    </location>
</feature>
<accession>A0A8K0AG46</accession>
<keyword evidence="4" id="KW-1185">Reference proteome</keyword>
<organism evidence="3 4">
    <name type="scientific">Branchiostoma lanceolatum</name>
    <name type="common">Common lancelet</name>
    <name type="synonym">Amphioxus lanceolatum</name>
    <dbReference type="NCBI Taxonomy" id="7740"/>
    <lineage>
        <taxon>Eukaryota</taxon>
        <taxon>Metazoa</taxon>
        <taxon>Chordata</taxon>
        <taxon>Cephalochordata</taxon>
        <taxon>Leptocardii</taxon>
        <taxon>Amphioxiformes</taxon>
        <taxon>Branchiostomatidae</taxon>
        <taxon>Branchiostoma</taxon>
    </lineage>
</organism>
<dbReference type="Pfam" id="PF02469">
    <property type="entry name" value="Fasciclin"/>
    <property type="match status" value="2"/>
</dbReference>
<proteinExistence type="predicted"/>
<dbReference type="PANTHER" id="PTHR10900:SF124">
    <property type="entry name" value="FI05614P"/>
    <property type="match status" value="1"/>
</dbReference>
<evidence type="ECO:0000256" key="1">
    <source>
        <dbReference type="SAM" id="SignalP"/>
    </source>
</evidence>
<dbReference type="PROSITE" id="PS50213">
    <property type="entry name" value="FAS1"/>
    <property type="match status" value="2"/>
</dbReference>
<dbReference type="FunFam" id="2.30.180.10:FF:000080">
    <property type="entry name" value="Predicted protein"/>
    <property type="match status" value="1"/>
</dbReference>
<dbReference type="Proteomes" id="UP000838412">
    <property type="component" value="Chromosome 9"/>
</dbReference>
<evidence type="ECO:0000259" key="2">
    <source>
        <dbReference type="PROSITE" id="PS50213"/>
    </source>
</evidence>
<dbReference type="Gene3D" id="2.30.180.10">
    <property type="entry name" value="FAS1 domain"/>
    <property type="match status" value="2"/>
</dbReference>
<dbReference type="GO" id="GO:0050839">
    <property type="term" value="F:cell adhesion molecule binding"/>
    <property type="evidence" value="ECO:0007669"/>
    <property type="project" value="TreeGrafter"/>
</dbReference>
<dbReference type="InterPro" id="IPR050904">
    <property type="entry name" value="Adhesion/Biosynth-related"/>
</dbReference>
<feature type="domain" description="FAS1" evidence="2">
    <location>
        <begin position="16"/>
        <end position="149"/>
    </location>
</feature>
<dbReference type="GO" id="GO:0031012">
    <property type="term" value="C:extracellular matrix"/>
    <property type="evidence" value="ECO:0007669"/>
    <property type="project" value="TreeGrafter"/>
</dbReference>
<feature type="signal peptide" evidence="1">
    <location>
        <begin position="1"/>
        <end position="16"/>
    </location>
</feature>
<dbReference type="FunFam" id="2.30.180.10:FF:000103">
    <property type="match status" value="1"/>
</dbReference>
<dbReference type="AlphaFoldDB" id="A0A8K0AG46"/>
<dbReference type="EMBL" id="OV696694">
    <property type="protein sequence ID" value="CAH1274177.1"/>
    <property type="molecule type" value="Genomic_DNA"/>
</dbReference>
<dbReference type="PANTHER" id="PTHR10900">
    <property type="entry name" value="PERIOSTIN-RELATED"/>
    <property type="match status" value="1"/>
</dbReference>
<dbReference type="OrthoDB" id="286301at2759"/>
<dbReference type="InterPro" id="IPR036378">
    <property type="entry name" value="FAS1_dom_sf"/>
</dbReference>
<name>A0A8K0AG46_BRALA</name>
<gene>
    <name evidence="3" type="primary">POSTN</name>
    <name evidence="3" type="ORF">BLAG_LOCUS25287</name>
</gene>
<evidence type="ECO:0000313" key="3">
    <source>
        <dbReference type="EMBL" id="CAH1274177.1"/>
    </source>
</evidence>
<reference evidence="3" key="1">
    <citation type="submission" date="2022-01" db="EMBL/GenBank/DDBJ databases">
        <authorList>
            <person name="Braso-Vives M."/>
        </authorList>
    </citation>
    <scope>NUCLEOTIDE SEQUENCE</scope>
</reference>
<evidence type="ECO:0000313" key="4">
    <source>
        <dbReference type="Proteomes" id="UP000838412"/>
    </source>
</evidence>
<sequence>MKFLLVLLPLLCAVNAKENVLDVMRSLQLRSLVQLLEVADLSPTLENADSCTVFAPSDAAFAKIPPGIRKQLLSNQLLLREVLAFHASPKEYMSTDLKNNQLVETLLKGFIMRINIYPSTNTITADGSPVSKPDNKASNGVVHVVDQVLYPFPTGTVDAEISHNNNLSVLNEAVNTAGLGSALDGDGPFTLFAPTDDAFKKLPNGTLPSLLKNVTALTEILTYHVVSGVYYKAGLSDGEELTTLQKGKLVCHVNAKPGSDPQLTVNNAKTVGLAIPAVNGVVQMIDTVLIPKK</sequence>
<feature type="domain" description="FAS1" evidence="2">
    <location>
        <begin position="154"/>
        <end position="289"/>
    </location>
</feature>